<dbReference type="EMBL" id="MGHV01000060">
    <property type="protein sequence ID" value="OGM77328.1"/>
    <property type="molecule type" value="Genomic_DNA"/>
</dbReference>
<dbReference type="Proteomes" id="UP000178430">
    <property type="component" value="Unassembled WGS sequence"/>
</dbReference>
<reference evidence="1 2" key="1">
    <citation type="journal article" date="2016" name="Nat. Commun.">
        <title>Thousands of microbial genomes shed light on interconnected biogeochemical processes in an aquifer system.</title>
        <authorList>
            <person name="Anantharaman K."/>
            <person name="Brown C.T."/>
            <person name="Hug L.A."/>
            <person name="Sharon I."/>
            <person name="Castelle C.J."/>
            <person name="Probst A.J."/>
            <person name="Thomas B.C."/>
            <person name="Singh A."/>
            <person name="Wilkins M.J."/>
            <person name="Karaoz U."/>
            <person name="Brodie E.L."/>
            <person name="Williams K.H."/>
            <person name="Hubbard S.S."/>
            <person name="Banfield J.F."/>
        </authorList>
    </citation>
    <scope>NUCLEOTIDE SEQUENCE [LARGE SCALE GENOMIC DNA]</scope>
</reference>
<organism evidence="1 2">
    <name type="scientific">Candidatus Woesebacteria bacterium RIFOXYA1_FULL_48_16</name>
    <dbReference type="NCBI Taxonomy" id="1802535"/>
    <lineage>
        <taxon>Bacteria</taxon>
        <taxon>Candidatus Woeseibacteriota</taxon>
    </lineage>
</organism>
<accession>A0A1F8CNK8</accession>
<name>A0A1F8CNK8_9BACT</name>
<comment type="caution">
    <text evidence="1">The sequence shown here is derived from an EMBL/GenBank/DDBJ whole genome shotgun (WGS) entry which is preliminary data.</text>
</comment>
<evidence type="ECO:0000313" key="2">
    <source>
        <dbReference type="Proteomes" id="UP000178430"/>
    </source>
</evidence>
<dbReference type="AlphaFoldDB" id="A0A1F8CNK8"/>
<evidence type="ECO:0000313" key="1">
    <source>
        <dbReference type="EMBL" id="OGM77328.1"/>
    </source>
</evidence>
<protein>
    <submittedName>
        <fullName evidence="1">Uncharacterized protein</fullName>
    </submittedName>
</protein>
<gene>
    <name evidence="1" type="ORF">A2197_01875</name>
</gene>
<sequence>MPAGTTKIKIRGINAKTGKVDGHVTARVVWDTNDKKKGAVCINSECDLALPGPGGFPTRIEAFENEIGGSDPNCTDYNCQSQSYYGDNCVNRGGVNLATGAPAQCLNIKAFDTDWVEITDLSTLKAGDKVRFTVAGQTSTGSFDRARFIINGVTRPEVTAKRPNTQEFYDEYTIPTGITTFSVNAQLHHTTLGWF</sequence>
<proteinExistence type="predicted"/>